<sequence length="1051" mass="116747">MCNMSLFKCPLCEVACANKSNLLSHVDNHEGFPLSCIKCCSTFKNKFSYDYHLYSELCKKSKKQLGLLRQCPECPQSFLNRRHFIKHLEGHKRNNCQYCDARLTTRKELTQHMATLHKIKLQKAKYQCQFCERCFVKQVTLFNHYNLHANGKFVCQGCGVFLDTKAEFEAHRERHELERPWKCTRCATTFSRRQQFLVHMVSHEKYQCKTCNMGFAAKATLQEHVRACQNHSGKESQHECPECGKIFSRESQLKLHLKAHTGKCLTHSYVNLNHSFVREESYTCLVCKEGFQTANEYNQHIQITCHNVKKEEDPEKPFECDQCDKRFPHDFLLVEHMNRIHGATRSYKCKYCDHTSNSRANMTRHQALHTERRRFVCDQCSAAFHAHTTLKDHCTSVHSDQRQFSCVTCSKTFKLQSDLRRHIRSHSDEHPFKCQNCSQAYKRASHLRRHEKATHGTVFKPRKLQRLEHDENGVLVPVVEDVKSSGSSMRDEKKPDTGMRDHQKQSEPHWSAPTSSQNSVFTSPVLSLVDADSGKVITLQELCADAQILTTTGNLSTAGIISLPTDDQLTAIVSCPETTLDTFQSGNIMQAIEVTYDLSFTTPQTLTTVFSTSEPQLVFATPITMSLDQNQTVLAVSQIQPTDGLDGKVQLLETDISKLPDTIFIEDSKLDTLEESMLLDSSEPAPHITIENFTALQTDGAVLDSMLQLPDEVLSSGSLLRSRLISGPKLNEVSPSSLTRSKTTSALSLPNIESSGSSLSVNISNLSKSPNIIKTSVEISESNNIIIPDSIESESTNSEANNLIITTSLKSSPTTNSVNISETNNLIIPDSIDSSSSTTSIDISEAKLIISDSIKSSVPTTAIDNSEASNLISLSDPVASSYSNITINNNSTITTLSVSNPDELSSSTSRSSISPLEMHLSESEMLEGTGPNGNITSISITDPLECSGLDEEERTTTTLSALPVDQGCPESDDSVAISTLSVDALDVSISDDIDPSCTISVQPQDTSTDLVLASLDMHSDTSLSQTDEVVVASANLMAEFLPQNFPFLNVE</sequence>
<dbReference type="FunFam" id="3.30.160.60:FF:000100">
    <property type="entry name" value="Zinc finger 45-like"/>
    <property type="match status" value="1"/>
</dbReference>
<dbReference type="EMBL" id="JASPKZ010009376">
    <property type="protein sequence ID" value="KAJ9577094.1"/>
    <property type="molecule type" value="Genomic_DNA"/>
</dbReference>
<dbReference type="Pfam" id="PF00096">
    <property type="entry name" value="zf-C2H2"/>
    <property type="match status" value="4"/>
</dbReference>
<comment type="caution">
    <text evidence="11">The sequence shown here is derived from an EMBL/GenBank/DDBJ whole genome shotgun (WGS) entry which is preliminary data.</text>
</comment>
<evidence type="ECO:0000256" key="6">
    <source>
        <dbReference type="ARBA" id="ARBA00023125"/>
    </source>
</evidence>
<feature type="domain" description="C2H2-type" evidence="10">
    <location>
        <begin position="375"/>
        <end position="403"/>
    </location>
</feature>
<organism evidence="11 12">
    <name type="scientific">Diploptera punctata</name>
    <name type="common">Pacific beetle cockroach</name>
    <dbReference type="NCBI Taxonomy" id="6984"/>
    <lineage>
        <taxon>Eukaryota</taxon>
        <taxon>Metazoa</taxon>
        <taxon>Ecdysozoa</taxon>
        <taxon>Arthropoda</taxon>
        <taxon>Hexapoda</taxon>
        <taxon>Insecta</taxon>
        <taxon>Pterygota</taxon>
        <taxon>Neoptera</taxon>
        <taxon>Polyneoptera</taxon>
        <taxon>Dictyoptera</taxon>
        <taxon>Blattodea</taxon>
        <taxon>Blaberoidea</taxon>
        <taxon>Blaberidae</taxon>
        <taxon>Diplopterinae</taxon>
        <taxon>Diploptera</taxon>
    </lineage>
</organism>
<dbReference type="PROSITE" id="PS50157">
    <property type="entry name" value="ZINC_FINGER_C2H2_2"/>
    <property type="match status" value="12"/>
</dbReference>
<reference evidence="11" key="1">
    <citation type="journal article" date="2023" name="IScience">
        <title>Live-bearing cockroach genome reveals convergent evolutionary mechanisms linked to viviparity in insects and beyond.</title>
        <authorList>
            <person name="Fouks B."/>
            <person name="Harrison M.C."/>
            <person name="Mikhailova A.A."/>
            <person name="Marchal E."/>
            <person name="English S."/>
            <person name="Carruthers M."/>
            <person name="Jennings E.C."/>
            <person name="Chiamaka E.L."/>
            <person name="Frigard R.A."/>
            <person name="Pippel M."/>
            <person name="Attardo G.M."/>
            <person name="Benoit J.B."/>
            <person name="Bornberg-Bauer E."/>
            <person name="Tobe S.S."/>
        </authorList>
    </citation>
    <scope>NUCLEOTIDE SEQUENCE</scope>
    <source>
        <strain evidence="11">Stay&amp;Tobe</strain>
    </source>
</reference>
<comment type="subcellular location">
    <subcellularLocation>
        <location evidence="1">Nucleus</location>
    </subcellularLocation>
</comment>
<evidence type="ECO:0000256" key="9">
    <source>
        <dbReference type="SAM" id="MobiDB-lite"/>
    </source>
</evidence>
<proteinExistence type="predicted"/>
<keyword evidence="5" id="KW-0862">Zinc</keyword>
<keyword evidence="12" id="KW-1185">Reference proteome</keyword>
<evidence type="ECO:0000256" key="7">
    <source>
        <dbReference type="ARBA" id="ARBA00023242"/>
    </source>
</evidence>
<feature type="domain" description="C2H2-type" evidence="10">
    <location>
        <begin position="126"/>
        <end position="153"/>
    </location>
</feature>
<reference evidence="11" key="2">
    <citation type="submission" date="2023-05" db="EMBL/GenBank/DDBJ databases">
        <authorList>
            <person name="Fouks B."/>
        </authorList>
    </citation>
    <scope>NUCLEOTIDE SEQUENCE</scope>
    <source>
        <strain evidence="11">Stay&amp;Tobe</strain>
        <tissue evidence="11">Testes</tissue>
    </source>
</reference>
<evidence type="ECO:0000256" key="1">
    <source>
        <dbReference type="ARBA" id="ARBA00004123"/>
    </source>
</evidence>
<evidence type="ECO:0000259" key="10">
    <source>
        <dbReference type="PROSITE" id="PS50157"/>
    </source>
</evidence>
<dbReference type="FunFam" id="3.30.160.60:FF:000145">
    <property type="entry name" value="Zinc finger protein 574"/>
    <property type="match status" value="1"/>
</dbReference>
<dbReference type="FunFam" id="3.30.160.60:FF:000045">
    <property type="entry name" value="ZFP69 zinc finger protein B"/>
    <property type="match status" value="1"/>
</dbReference>
<dbReference type="GO" id="GO:0005634">
    <property type="term" value="C:nucleus"/>
    <property type="evidence" value="ECO:0007669"/>
    <property type="project" value="UniProtKB-SubCell"/>
</dbReference>
<dbReference type="Gene3D" id="3.30.160.60">
    <property type="entry name" value="Classic Zinc Finger"/>
    <property type="match status" value="7"/>
</dbReference>
<dbReference type="PANTHER" id="PTHR24379:SF127">
    <property type="entry name" value="BLOODY FINGERS-RELATED"/>
    <property type="match status" value="1"/>
</dbReference>
<feature type="domain" description="C2H2-type" evidence="10">
    <location>
        <begin position="181"/>
        <end position="203"/>
    </location>
</feature>
<dbReference type="AlphaFoldDB" id="A0AAD8E520"/>
<dbReference type="PROSITE" id="PS00028">
    <property type="entry name" value="ZINC_FINGER_C2H2_1"/>
    <property type="match status" value="11"/>
</dbReference>
<dbReference type="GO" id="GO:0003677">
    <property type="term" value="F:DNA binding"/>
    <property type="evidence" value="ECO:0007669"/>
    <property type="project" value="UniProtKB-KW"/>
</dbReference>
<dbReference type="InterPro" id="IPR036236">
    <property type="entry name" value="Znf_C2H2_sf"/>
</dbReference>
<dbReference type="PANTHER" id="PTHR24379">
    <property type="entry name" value="KRAB AND ZINC FINGER DOMAIN-CONTAINING"/>
    <property type="match status" value="1"/>
</dbReference>
<evidence type="ECO:0000256" key="5">
    <source>
        <dbReference type="ARBA" id="ARBA00022833"/>
    </source>
</evidence>
<keyword evidence="6" id="KW-0238">DNA-binding</keyword>
<dbReference type="Proteomes" id="UP001233999">
    <property type="component" value="Unassembled WGS sequence"/>
</dbReference>
<feature type="region of interest" description="Disordered" evidence="9">
    <location>
        <begin position="480"/>
        <end position="517"/>
    </location>
</feature>
<keyword evidence="2" id="KW-0479">Metal-binding</keyword>
<feature type="domain" description="C2H2-type" evidence="10">
    <location>
        <begin position="347"/>
        <end position="374"/>
    </location>
</feature>
<evidence type="ECO:0000256" key="4">
    <source>
        <dbReference type="ARBA" id="ARBA00022771"/>
    </source>
</evidence>
<evidence type="ECO:0000313" key="12">
    <source>
        <dbReference type="Proteomes" id="UP001233999"/>
    </source>
</evidence>
<protein>
    <recommendedName>
        <fullName evidence="10">C2H2-type domain-containing protein</fullName>
    </recommendedName>
</protein>
<dbReference type="SMART" id="SM00355">
    <property type="entry name" value="ZnF_C2H2"/>
    <property type="match status" value="15"/>
</dbReference>
<keyword evidence="7" id="KW-0539">Nucleus</keyword>
<evidence type="ECO:0000313" key="11">
    <source>
        <dbReference type="EMBL" id="KAJ9577094.1"/>
    </source>
</evidence>
<feature type="domain" description="C2H2-type" evidence="10">
    <location>
        <begin position="238"/>
        <end position="263"/>
    </location>
</feature>
<feature type="compositionally biased region" description="Basic and acidic residues" evidence="9">
    <location>
        <begin position="489"/>
        <end position="507"/>
    </location>
</feature>
<accession>A0AAD8E520</accession>
<evidence type="ECO:0000256" key="8">
    <source>
        <dbReference type="PROSITE-ProRule" id="PRU00042"/>
    </source>
</evidence>
<feature type="compositionally biased region" description="Low complexity" evidence="9">
    <location>
        <begin position="905"/>
        <end position="916"/>
    </location>
</feature>
<evidence type="ECO:0000256" key="2">
    <source>
        <dbReference type="ARBA" id="ARBA00022723"/>
    </source>
</evidence>
<feature type="domain" description="C2H2-type" evidence="10">
    <location>
        <begin position="432"/>
        <end position="455"/>
    </location>
</feature>
<feature type="domain" description="C2H2-type" evidence="10">
    <location>
        <begin position="318"/>
        <end position="346"/>
    </location>
</feature>
<gene>
    <name evidence="11" type="ORF">L9F63_006331</name>
</gene>
<feature type="domain" description="C2H2-type" evidence="10">
    <location>
        <begin position="7"/>
        <end position="31"/>
    </location>
</feature>
<name>A0AAD8E520_DIPPU</name>
<dbReference type="GO" id="GO:0008270">
    <property type="term" value="F:zinc ion binding"/>
    <property type="evidence" value="ECO:0007669"/>
    <property type="project" value="UniProtKB-KW"/>
</dbReference>
<feature type="domain" description="C2H2-type" evidence="10">
    <location>
        <begin position="153"/>
        <end position="180"/>
    </location>
</feature>
<feature type="domain" description="C2H2-type" evidence="10">
    <location>
        <begin position="206"/>
        <end position="236"/>
    </location>
</feature>
<evidence type="ECO:0000256" key="3">
    <source>
        <dbReference type="ARBA" id="ARBA00022737"/>
    </source>
</evidence>
<keyword evidence="3" id="KW-0677">Repeat</keyword>
<dbReference type="SUPFAM" id="SSF57667">
    <property type="entry name" value="beta-beta-alpha zinc fingers"/>
    <property type="match status" value="6"/>
</dbReference>
<keyword evidence="4 8" id="KW-0863">Zinc-finger</keyword>
<dbReference type="InterPro" id="IPR013087">
    <property type="entry name" value="Znf_C2H2_type"/>
</dbReference>
<feature type="domain" description="C2H2-type" evidence="10">
    <location>
        <begin position="282"/>
        <end position="311"/>
    </location>
</feature>
<feature type="region of interest" description="Disordered" evidence="9">
    <location>
        <begin position="895"/>
        <end position="916"/>
    </location>
</feature>
<feature type="domain" description="C2H2-type" evidence="10">
    <location>
        <begin position="404"/>
        <end position="431"/>
    </location>
</feature>